<reference evidence="3" key="1">
    <citation type="journal article" date="2018" name="Nat. Commun.">
        <title>Diversity and evolution of the emerging Pandoraviridae family.</title>
        <authorList>
            <person name="Legendre M."/>
            <person name="Fabre E."/>
            <person name="Poirot O."/>
            <person name="Jeudy S."/>
            <person name="Lartigue A."/>
            <person name="Alempic J.M."/>
            <person name="Beucher L."/>
            <person name="Philippe N."/>
            <person name="Bertaux L."/>
            <person name="Christo-Foroux E."/>
            <person name="Labadie K."/>
            <person name="Coute Y."/>
            <person name="Abergel C."/>
            <person name="Claverie J.M."/>
        </authorList>
    </citation>
    <scope>NUCLEOTIDE SEQUENCE [LARGE SCALE GENOMIC DNA]</scope>
    <source>
        <strain evidence="3">Neocaledonia</strain>
    </source>
</reference>
<dbReference type="Proteomes" id="UP000249287">
    <property type="component" value="Segment"/>
</dbReference>
<dbReference type="RefSeq" id="YP_009482223.1">
    <property type="nucleotide sequence ID" value="NC_037666.1"/>
</dbReference>
<evidence type="ECO:0000256" key="1">
    <source>
        <dbReference type="SAM" id="MobiDB-lite"/>
    </source>
</evidence>
<evidence type="ECO:0000313" key="3">
    <source>
        <dbReference type="EMBL" id="AVK76220.1"/>
    </source>
</evidence>
<keyword evidence="2" id="KW-1133">Transmembrane helix</keyword>
<accession>A0A2U7UD15</accession>
<organism evidence="3">
    <name type="scientific">Pandoravirus neocaledonia</name>
    <dbReference type="NCBI Taxonomy" id="2107708"/>
    <lineage>
        <taxon>Viruses</taxon>
        <taxon>Pandoravirus</taxon>
    </lineage>
</organism>
<sequence length="94" mass="10804">MKFLSTECITIKKRKKDPDNDQETCANQTRFMHSDPAASANPSASVSATGSRSYPRPNNWFYPAIYTFVPPSMLFIDVWFDSHRHRLKSQLTGY</sequence>
<feature type="region of interest" description="Disordered" evidence="1">
    <location>
        <begin position="30"/>
        <end position="53"/>
    </location>
</feature>
<keyword evidence="2" id="KW-0472">Membrane</keyword>
<dbReference type="EMBL" id="MG011690">
    <property type="protein sequence ID" value="AVK76220.1"/>
    <property type="molecule type" value="Genomic_DNA"/>
</dbReference>
<gene>
    <name evidence="3" type="ORF">pneo_cds_613</name>
</gene>
<dbReference type="GeneID" id="36842933"/>
<proteinExistence type="predicted"/>
<feature type="transmembrane region" description="Helical" evidence="2">
    <location>
        <begin position="60"/>
        <end position="80"/>
    </location>
</feature>
<dbReference type="KEGG" id="vg:36842933"/>
<protein>
    <submittedName>
        <fullName evidence="3">Uncharacterized protein</fullName>
    </submittedName>
</protein>
<evidence type="ECO:0000256" key="2">
    <source>
        <dbReference type="SAM" id="Phobius"/>
    </source>
</evidence>
<name>A0A2U7UD15_9VIRU</name>
<feature type="compositionally biased region" description="Low complexity" evidence="1">
    <location>
        <begin position="34"/>
        <end position="48"/>
    </location>
</feature>
<keyword evidence="2" id="KW-0812">Transmembrane</keyword>